<reference evidence="2 3" key="1">
    <citation type="submission" date="2015-01" db="EMBL/GenBank/DDBJ databases">
        <title>Complete genome of Pseudomonas batumici UCM B-321 producer of the batumin antibiotic with strong antistaphilococcal and potential anticancer activity.</title>
        <authorList>
            <person name="Klochko V.V."/>
            <person name="Zelena L.B."/>
            <person name="Elena K.A."/>
            <person name="Reva O.N."/>
        </authorList>
    </citation>
    <scope>NUCLEOTIDE SEQUENCE [LARGE SCALE GENOMIC DNA]</scope>
    <source>
        <strain evidence="2 3">UCM B-321</strain>
    </source>
</reference>
<name>A0A0C2EU60_9PSED</name>
<evidence type="ECO:0000313" key="2">
    <source>
        <dbReference type="EMBL" id="KIH82168.1"/>
    </source>
</evidence>
<gene>
    <name evidence="2" type="ORF">UCMB321_4169</name>
</gene>
<accession>A0A0C2EU60</accession>
<dbReference type="EMBL" id="JXDG01000056">
    <property type="protein sequence ID" value="KIH82168.1"/>
    <property type="molecule type" value="Genomic_DNA"/>
</dbReference>
<proteinExistence type="predicted"/>
<evidence type="ECO:0000256" key="1">
    <source>
        <dbReference type="SAM" id="MobiDB-lite"/>
    </source>
</evidence>
<dbReference type="RefSeq" id="WP_040070329.1">
    <property type="nucleotide sequence ID" value="NZ_JXDG01000056.1"/>
</dbReference>
<organism evidence="2 3">
    <name type="scientific">Pseudomonas batumici</name>
    <dbReference type="NCBI Taxonomy" id="226910"/>
    <lineage>
        <taxon>Bacteria</taxon>
        <taxon>Pseudomonadati</taxon>
        <taxon>Pseudomonadota</taxon>
        <taxon>Gammaproteobacteria</taxon>
        <taxon>Pseudomonadales</taxon>
        <taxon>Pseudomonadaceae</taxon>
        <taxon>Pseudomonas</taxon>
    </lineage>
</organism>
<comment type="caution">
    <text evidence="2">The sequence shown here is derived from an EMBL/GenBank/DDBJ whole genome shotgun (WGS) entry which is preliminary data.</text>
</comment>
<dbReference type="Proteomes" id="UP000031535">
    <property type="component" value="Unassembled WGS sequence"/>
</dbReference>
<evidence type="ECO:0000313" key="3">
    <source>
        <dbReference type="Proteomes" id="UP000031535"/>
    </source>
</evidence>
<feature type="region of interest" description="Disordered" evidence="1">
    <location>
        <begin position="29"/>
        <end position="74"/>
    </location>
</feature>
<dbReference type="PATRIC" id="fig|226910.6.peg.4163"/>
<keyword evidence="3" id="KW-1185">Reference proteome</keyword>
<dbReference type="AlphaFoldDB" id="A0A0C2EU60"/>
<dbReference type="STRING" id="226910.UCMB321_4169"/>
<protein>
    <submittedName>
        <fullName evidence="2">Uncharacterized protein</fullName>
    </submittedName>
</protein>
<sequence length="74" mass="8069">MKNDPRISDSLAKLRPNHVGLLAWSLLPHPHAPVGGIPGIPGQPDPDTPQPDEQPHPYEPNKPYVPDETPSPED</sequence>